<feature type="compositionally biased region" description="Basic and acidic residues" evidence="9">
    <location>
        <begin position="676"/>
        <end position="694"/>
    </location>
</feature>
<keyword evidence="4 6" id="KW-0067">ATP-binding</keyword>
<feature type="compositionally biased region" description="Low complexity" evidence="9">
    <location>
        <begin position="697"/>
        <end position="707"/>
    </location>
</feature>
<dbReference type="InterPro" id="IPR019821">
    <property type="entry name" value="Kinesin_motor_CS"/>
</dbReference>
<sequence length="891" mass="101924">MKTAKAKVPRKPVLKKGSQTNLKDPVGVYCRVRPLSCPDQECCVEVVNNTTVQLHTPEGYRLNRNGDYKETQYSFKQVFGTHTTQRELFEVVASPLVDDLIHGKNGLLFTYGVTGSGKTHTMTGSPGYGGLLPRCLNMIFNSIGSFQAKRYVFKSNDRNSMEIQCEVDALLERQKREAVSVPKTPSSKRQADPEFADMINVQEFCKAEEVDEDSVYGIFVSYIEIYNNYIYDLLEEVQFDPIKPKWKGSCTPMRNAESVLPQSKILREDKNHNMYVAGCTEVEVKSTEEAFEVFWRGQKKRRIANTHLNRESSRSHSVFSIKLVQAPLDADGDNVLQEKEQITISQLSLVDLAGSERTNRTKAEGSRLREAGNINQSLMTLRTCMEVLRENQTYGTNKMVPYRDSKLTHLFKNYFDGEGKVRMIVCVNPKAEDYEESLQVMRFAEVTQEVEVARPVDKVICGLTPGRRYRNLPRGGPVGDEPLVTEVSLQSFPPLPPYRLLDINDEETLPKLIETLEKRHRLRQVMTEELNKQCMTFKALLKEFDSSLSNKENYIQEKLNEKEKLISGQKSEIERLEKKNKTLEYKIEILEKTTTIYEEDKRNLQQELESQNQKLQRQFSDKRRLEARLQGMVTETSMKWQKECERRVAATQLEMQNKLWVKDEKLKQLRAIVTEPKPEKPERPSRERDQEKIIQRSVSPSPVPLSSNNIAQISNGQQLMSQPQLHRRSNSCSSISVASCISEWEQKLSPFSTPVNVTSLARHRQQEPGQSKTCIVSDRRRGMYWTEGREMVPTFSSEIGVEEDHCRRGDVFKTRGGGQSVQFTDIETLKQESPTGSRKRRSSTVAPAQPDGTESEWTDVETRCSVAVEMKAGSQLGPGYEHHAQPKRKKP</sequence>
<dbReference type="InterPro" id="IPR027417">
    <property type="entry name" value="P-loop_NTPase"/>
</dbReference>
<evidence type="ECO:0000313" key="12">
    <source>
        <dbReference type="RefSeq" id="XP_040595772.1"/>
    </source>
</evidence>
<name>A0ABM2WYL4_MESAU</name>
<dbReference type="Gene3D" id="2.60.40.4330">
    <property type="entry name" value="Kinesin-like protein Kif23, Arf6-interacting domain"/>
    <property type="match status" value="1"/>
</dbReference>
<organism evidence="11 12">
    <name type="scientific">Mesocricetus auratus</name>
    <name type="common">Golden hamster</name>
    <dbReference type="NCBI Taxonomy" id="10036"/>
    <lineage>
        <taxon>Eukaryota</taxon>
        <taxon>Metazoa</taxon>
        <taxon>Chordata</taxon>
        <taxon>Craniata</taxon>
        <taxon>Vertebrata</taxon>
        <taxon>Euteleostomi</taxon>
        <taxon>Mammalia</taxon>
        <taxon>Eutheria</taxon>
        <taxon>Euarchontoglires</taxon>
        <taxon>Glires</taxon>
        <taxon>Rodentia</taxon>
        <taxon>Myomorpha</taxon>
        <taxon>Muroidea</taxon>
        <taxon>Cricetidae</taxon>
        <taxon>Cricetinae</taxon>
        <taxon>Mesocricetus</taxon>
    </lineage>
</organism>
<dbReference type="PANTHER" id="PTHR24115:SF600">
    <property type="entry name" value="KINESIN-LIKE PROTEIN KIF23"/>
    <property type="match status" value="1"/>
</dbReference>
<evidence type="ECO:0000256" key="2">
    <source>
        <dbReference type="ARBA" id="ARBA00022490"/>
    </source>
</evidence>
<dbReference type="SMART" id="SM00129">
    <property type="entry name" value="KISc"/>
    <property type="match status" value="1"/>
</dbReference>
<dbReference type="GeneID" id="101824179"/>
<protein>
    <recommendedName>
        <fullName evidence="7">Kinesin-like protein</fullName>
    </recommendedName>
</protein>
<dbReference type="Pfam" id="PF00225">
    <property type="entry name" value="Kinesin"/>
    <property type="match status" value="1"/>
</dbReference>
<dbReference type="SUPFAM" id="SSF52540">
    <property type="entry name" value="P-loop containing nucleoside triphosphate hydrolases"/>
    <property type="match status" value="1"/>
</dbReference>
<keyword evidence="5" id="KW-0206">Cytoskeleton</keyword>
<evidence type="ECO:0000256" key="6">
    <source>
        <dbReference type="PROSITE-ProRule" id="PRU00283"/>
    </source>
</evidence>
<dbReference type="Gene3D" id="3.40.850.10">
    <property type="entry name" value="Kinesin motor domain"/>
    <property type="match status" value="1"/>
</dbReference>
<dbReference type="SUPFAM" id="SSF58100">
    <property type="entry name" value="Bacterial hemolysins"/>
    <property type="match status" value="1"/>
</dbReference>
<feature type="region of interest" description="Disordered" evidence="9">
    <location>
        <begin position="830"/>
        <end position="891"/>
    </location>
</feature>
<keyword evidence="3 6" id="KW-0547">Nucleotide-binding</keyword>
<evidence type="ECO:0000256" key="9">
    <source>
        <dbReference type="SAM" id="MobiDB-lite"/>
    </source>
</evidence>
<accession>A0ABM2WYL4</accession>
<feature type="coiled-coil region" evidence="8">
    <location>
        <begin position="559"/>
        <end position="628"/>
    </location>
</feature>
<dbReference type="InterPro" id="IPR032384">
    <property type="entry name" value="Kif23_Arf-bd"/>
</dbReference>
<keyword evidence="11" id="KW-1185">Reference proteome</keyword>
<dbReference type="PROSITE" id="PS50067">
    <property type="entry name" value="KINESIN_MOTOR_2"/>
    <property type="match status" value="1"/>
</dbReference>
<dbReference type="Pfam" id="PF16540">
    <property type="entry name" value="MKLP1_Arf_bdg"/>
    <property type="match status" value="1"/>
</dbReference>
<dbReference type="Proteomes" id="UP000886700">
    <property type="component" value="Unplaced"/>
</dbReference>
<dbReference type="RefSeq" id="XP_040595772.1">
    <property type="nucleotide sequence ID" value="XM_040739838.1"/>
</dbReference>
<feature type="binding site" evidence="6">
    <location>
        <begin position="112"/>
        <end position="119"/>
    </location>
    <ligand>
        <name>ATP</name>
        <dbReference type="ChEBI" id="CHEBI:30616"/>
    </ligand>
</feature>
<evidence type="ECO:0000259" key="10">
    <source>
        <dbReference type="PROSITE" id="PS50067"/>
    </source>
</evidence>
<keyword evidence="6 7" id="KW-0505">Motor protein</keyword>
<evidence type="ECO:0000256" key="5">
    <source>
        <dbReference type="ARBA" id="ARBA00023212"/>
    </source>
</evidence>
<dbReference type="InterPro" id="IPR038105">
    <property type="entry name" value="Kif23_Arf-bd_sf"/>
</dbReference>
<dbReference type="CDD" id="cd01368">
    <property type="entry name" value="KISc_KIF23_like"/>
    <property type="match status" value="1"/>
</dbReference>
<dbReference type="InterPro" id="IPR036961">
    <property type="entry name" value="Kinesin_motor_dom_sf"/>
</dbReference>
<feature type="region of interest" description="Disordered" evidence="9">
    <location>
        <begin position="674"/>
        <end position="708"/>
    </location>
</feature>
<keyword evidence="8" id="KW-0175">Coiled coil</keyword>
<feature type="domain" description="Kinesin motor" evidence="10">
    <location>
        <begin position="25"/>
        <end position="450"/>
    </location>
</feature>
<dbReference type="InterPro" id="IPR027640">
    <property type="entry name" value="Kinesin-like_fam"/>
</dbReference>
<dbReference type="PANTHER" id="PTHR24115">
    <property type="entry name" value="KINESIN-RELATED"/>
    <property type="match status" value="1"/>
</dbReference>
<evidence type="ECO:0000256" key="3">
    <source>
        <dbReference type="ARBA" id="ARBA00022741"/>
    </source>
</evidence>
<proteinExistence type="inferred from homology"/>
<dbReference type="PRINTS" id="PR00380">
    <property type="entry name" value="KINESINHEAVY"/>
</dbReference>
<comment type="similarity">
    <text evidence="6 7">Belongs to the TRAFAC class myosin-kinesin ATPase superfamily. Kinesin family.</text>
</comment>
<evidence type="ECO:0000313" key="11">
    <source>
        <dbReference type="Proteomes" id="UP000886700"/>
    </source>
</evidence>
<keyword evidence="2" id="KW-0963">Cytoplasm</keyword>
<evidence type="ECO:0000256" key="8">
    <source>
        <dbReference type="SAM" id="Coils"/>
    </source>
</evidence>
<dbReference type="PROSITE" id="PS00411">
    <property type="entry name" value="KINESIN_MOTOR_1"/>
    <property type="match status" value="1"/>
</dbReference>
<dbReference type="InterPro" id="IPR001752">
    <property type="entry name" value="Kinesin_motor_dom"/>
</dbReference>
<gene>
    <name evidence="12" type="primary">Kif23</name>
</gene>
<evidence type="ECO:0000256" key="4">
    <source>
        <dbReference type="ARBA" id="ARBA00022840"/>
    </source>
</evidence>
<evidence type="ECO:0000256" key="1">
    <source>
        <dbReference type="ARBA" id="ARBA00004245"/>
    </source>
</evidence>
<comment type="subcellular location">
    <subcellularLocation>
        <location evidence="1">Cytoplasm</location>
        <location evidence="1">Cytoskeleton</location>
    </subcellularLocation>
</comment>
<reference evidence="12" key="1">
    <citation type="submission" date="2025-08" db="UniProtKB">
        <authorList>
            <consortium name="RefSeq"/>
        </authorList>
    </citation>
    <scope>IDENTIFICATION</scope>
    <source>
        <tissue evidence="12">Liver</tissue>
    </source>
</reference>
<evidence type="ECO:0000256" key="7">
    <source>
        <dbReference type="RuleBase" id="RU000394"/>
    </source>
</evidence>
<keyword evidence="7" id="KW-0493">Microtubule</keyword>